<dbReference type="InterPro" id="IPR003400">
    <property type="entry name" value="ExbD"/>
</dbReference>
<keyword evidence="3" id="KW-1003">Cell membrane</keyword>
<comment type="caution">
    <text evidence="8">The sequence shown here is derived from an EMBL/GenBank/DDBJ whole genome shotgun (WGS) entry which is preliminary data.</text>
</comment>
<comment type="subcellular location">
    <subcellularLocation>
        <location evidence="1">Cell membrane</location>
        <topology evidence="1">Single-pass membrane protein</topology>
    </subcellularLocation>
    <subcellularLocation>
        <location evidence="7">Cell membrane</location>
        <topology evidence="7">Single-pass type II membrane protein</topology>
    </subcellularLocation>
</comment>
<protein>
    <submittedName>
        <fullName evidence="8">Biopolymer transporter ExbD</fullName>
    </submittedName>
</protein>
<keyword evidence="6" id="KW-0472">Membrane</keyword>
<sequence length="190" mass="20899">MVDLAFLLVTFFMLTATPTEDVAVVVDTPSSVSDRKLPDKSVLTLTIDKDKRVFLSTESQVVKIKALEQVGAKYGVNFTEAQKKKFSLLPDFGVPVQQLGSFIDMSSSDRKAVKQPGIPIDSLNNQMMAWILAARSANINTFGQAPYIAIKGDGMADIPTVKTVIKNLQEENLNRFYLITDLENKPVASN</sequence>
<dbReference type="EMBL" id="BAABHA010000002">
    <property type="protein sequence ID" value="GAA4378105.1"/>
    <property type="molecule type" value="Genomic_DNA"/>
</dbReference>
<gene>
    <name evidence="8" type="ORF">GCM10023186_14140</name>
</gene>
<evidence type="ECO:0000256" key="6">
    <source>
        <dbReference type="ARBA" id="ARBA00023136"/>
    </source>
</evidence>
<evidence type="ECO:0000256" key="5">
    <source>
        <dbReference type="ARBA" id="ARBA00022989"/>
    </source>
</evidence>
<evidence type="ECO:0000256" key="2">
    <source>
        <dbReference type="ARBA" id="ARBA00005811"/>
    </source>
</evidence>
<evidence type="ECO:0000256" key="3">
    <source>
        <dbReference type="ARBA" id="ARBA00022475"/>
    </source>
</evidence>
<evidence type="ECO:0000256" key="1">
    <source>
        <dbReference type="ARBA" id="ARBA00004162"/>
    </source>
</evidence>
<evidence type="ECO:0000313" key="8">
    <source>
        <dbReference type="EMBL" id="GAA4378105.1"/>
    </source>
</evidence>
<keyword evidence="4 7" id="KW-0812">Transmembrane</keyword>
<comment type="similarity">
    <text evidence="2 7">Belongs to the ExbD/TolR family.</text>
</comment>
<name>A0ABP8IX30_9BACT</name>
<dbReference type="Proteomes" id="UP001500454">
    <property type="component" value="Unassembled WGS sequence"/>
</dbReference>
<evidence type="ECO:0000313" key="9">
    <source>
        <dbReference type="Proteomes" id="UP001500454"/>
    </source>
</evidence>
<organism evidence="8 9">
    <name type="scientific">Hymenobacter koreensis</name>
    <dbReference type="NCBI Taxonomy" id="1084523"/>
    <lineage>
        <taxon>Bacteria</taxon>
        <taxon>Pseudomonadati</taxon>
        <taxon>Bacteroidota</taxon>
        <taxon>Cytophagia</taxon>
        <taxon>Cytophagales</taxon>
        <taxon>Hymenobacteraceae</taxon>
        <taxon>Hymenobacter</taxon>
    </lineage>
</organism>
<keyword evidence="7" id="KW-0653">Protein transport</keyword>
<proteinExistence type="inferred from homology"/>
<evidence type="ECO:0000256" key="7">
    <source>
        <dbReference type="RuleBase" id="RU003879"/>
    </source>
</evidence>
<reference evidence="9" key="1">
    <citation type="journal article" date="2019" name="Int. J. Syst. Evol. Microbiol.">
        <title>The Global Catalogue of Microorganisms (GCM) 10K type strain sequencing project: providing services to taxonomists for standard genome sequencing and annotation.</title>
        <authorList>
            <consortium name="The Broad Institute Genomics Platform"/>
            <consortium name="The Broad Institute Genome Sequencing Center for Infectious Disease"/>
            <person name="Wu L."/>
            <person name="Ma J."/>
        </authorList>
    </citation>
    <scope>NUCLEOTIDE SEQUENCE [LARGE SCALE GENOMIC DNA]</scope>
    <source>
        <strain evidence="9">JCM 17924</strain>
    </source>
</reference>
<dbReference type="PANTHER" id="PTHR30558">
    <property type="entry name" value="EXBD MEMBRANE COMPONENT OF PMF-DRIVEN MACROMOLECULE IMPORT SYSTEM"/>
    <property type="match status" value="1"/>
</dbReference>
<keyword evidence="9" id="KW-1185">Reference proteome</keyword>
<keyword evidence="7" id="KW-0813">Transport</keyword>
<dbReference type="PANTHER" id="PTHR30558:SF3">
    <property type="entry name" value="BIOPOLYMER TRANSPORT PROTEIN EXBD-RELATED"/>
    <property type="match status" value="1"/>
</dbReference>
<dbReference type="Pfam" id="PF02472">
    <property type="entry name" value="ExbD"/>
    <property type="match status" value="1"/>
</dbReference>
<keyword evidence="5" id="KW-1133">Transmembrane helix</keyword>
<accession>A0ABP8IX30</accession>
<evidence type="ECO:0000256" key="4">
    <source>
        <dbReference type="ARBA" id="ARBA00022692"/>
    </source>
</evidence>